<protein>
    <submittedName>
        <fullName evidence="1">1658_t:CDS:1</fullName>
    </submittedName>
</protein>
<dbReference type="EMBL" id="CAJVPT010015998">
    <property type="protein sequence ID" value="CAG8615647.1"/>
    <property type="molecule type" value="Genomic_DNA"/>
</dbReference>
<organism evidence="1 2">
    <name type="scientific">Acaulospora colombiana</name>
    <dbReference type="NCBI Taxonomy" id="27376"/>
    <lineage>
        <taxon>Eukaryota</taxon>
        <taxon>Fungi</taxon>
        <taxon>Fungi incertae sedis</taxon>
        <taxon>Mucoromycota</taxon>
        <taxon>Glomeromycotina</taxon>
        <taxon>Glomeromycetes</taxon>
        <taxon>Diversisporales</taxon>
        <taxon>Acaulosporaceae</taxon>
        <taxon>Acaulospora</taxon>
    </lineage>
</organism>
<sequence length="418" mass="46736">MTKVEGDAGKYDIPNKATPLLAPIVSSWLMAAFNGVKAREILFAVGVATGGKQTVEGVVESSGDYGEARARRDKTDRRTSEGRVGKEQVRIKEEKVGEEEMKGLMLYRGKRGRYEQQAEMGLDVSIEVNSRIIVPRDIARCRVSMMLLEDSMRKDDNEHQDGKPSAYHIQQRKEREIKYAHHSPIAVLDSDATRESGTSSEGWKVVDVLCRLFAAMLALLLSLHSLLLVVLELLSAAPAVIVVIEGVREDLRNGPNGVNPSTHLPDEPLGAKADLNTSDKCLTSPMGTHTLESLEYSLERFTLRPIQGAQHHMSTHLQSLCLLLCHKFRHETWLTSPLFIHNISQEDLEQSKTHTSYYLAAASTFQLEQRWDGRDERNVYKIDGSSGNVLSYTAILVLKIPNHGRWVFRASISYAFLV</sequence>
<comment type="caution">
    <text evidence="1">The sequence shown here is derived from an EMBL/GenBank/DDBJ whole genome shotgun (WGS) entry which is preliminary data.</text>
</comment>
<keyword evidence="2" id="KW-1185">Reference proteome</keyword>
<name>A0ACA9MUS3_9GLOM</name>
<reference evidence="1" key="1">
    <citation type="submission" date="2021-06" db="EMBL/GenBank/DDBJ databases">
        <authorList>
            <person name="Kallberg Y."/>
            <person name="Tangrot J."/>
            <person name="Rosling A."/>
        </authorList>
    </citation>
    <scope>NUCLEOTIDE SEQUENCE</scope>
    <source>
        <strain evidence="1">CL356</strain>
    </source>
</reference>
<proteinExistence type="predicted"/>
<gene>
    <name evidence="1" type="ORF">ACOLOM_LOCUS7156</name>
</gene>
<evidence type="ECO:0000313" key="1">
    <source>
        <dbReference type="EMBL" id="CAG8615647.1"/>
    </source>
</evidence>
<dbReference type="Proteomes" id="UP000789525">
    <property type="component" value="Unassembled WGS sequence"/>
</dbReference>
<evidence type="ECO:0000313" key="2">
    <source>
        <dbReference type="Proteomes" id="UP000789525"/>
    </source>
</evidence>
<accession>A0ACA9MUS3</accession>